<sequence length="148" mass="17227">MAKLEEIAALLTEEIEEFNVSVAKLEGLSRKLREVKVKADTSQIEDLLETHLKRQAQFEEAQATNTKDLIHSMDKSMLFPKWIVVCSIIYIVILLVLGFSTLSYRHTNQQLKDKNERIKRHYQSFIKASPEVEAHYLNWMKPPENQAK</sequence>
<name>I3C0Z4_9FLAO</name>
<keyword evidence="2" id="KW-0472">Membrane</keyword>
<feature type="coiled-coil region" evidence="1">
    <location>
        <begin position="1"/>
        <end position="45"/>
    </location>
</feature>
<evidence type="ECO:0000256" key="2">
    <source>
        <dbReference type="SAM" id="Phobius"/>
    </source>
</evidence>
<dbReference type="RefSeq" id="WP_008616064.1">
    <property type="nucleotide sequence ID" value="NZ_JH651380.1"/>
</dbReference>
<gene>
    <name evidence="3" type="ORF">JoomaDRAFT_0230</name>
</gene>
<reference evidence="3 4" key="1">
    <citation type="submission" date="2012-02" db="EMBL/GenBank/DDBJ databases">
        <title>Improved High-Quality Draft genome of Joostella marina DSM 19592.</title>
        <authorList>
            <consortium name="US DOE Joint Genome Institute (JGI-PGF)"/>
            <person name="Lucas S."/>
            <person name="Copeland A."/>
            <person name="Lapidus A."/>
            <person name="Bruce D."/>
            <person name="Goodwin L."/>
            <person name="Pitluck S."/>
            <person name="Peters L."/>
            <person name="Chertkov O."/>
            <person name="Ovchinnikova G."/>
            <person name="Kyrpides N."/>
            <person name="Mavromatis K."/>
            <person name="Detter J.C."/>
            <person name="Han C."/>
            <person name="Land M."/>
            <person name="Hauser L."/>
            <person name="Markowitz V."/>
            <person name="Cheng J.-F."/>
            <person name="Hugenholtz P."/>
            <person name="Woyke T."/>
            <person name="Wu D."/>
            <person name="Tindall B."/>
            <person name="Brambilla E."/>
            <person name="Klenk H.-P."/>
            <person name="Eisen J.A."/>
        </authorList>
    </citation>
    <scope>NUCLEOTIDE SEQUENCE [LARGE SCALE GENOMIC DNA]</scope>
    <source>
        <strain evidence="3 4">DSM 19592</strain>
    </source>
</reference>
<protein>
    <submittedName>
        <fullName evidence="3">Uncharacterized protein</fullName>
    </submittedName>
</protein>
<dbReference type="Pfam" id="PF20503">
    <property type="entry name" value="DUF6730"/>
    <property type="match status" value="1"/>
</dbReference>
<dbReference type="STRING" id="926559.JoomaDRAFT_0230"/>
<organism evidence="3 4">
    <name type="scientific">Galbibacter orientalis DSM 19592</name>
    <dbReference type="NCBI Taxonomy" id="926559"/>
    <lineage>
        <taxon>Bacteria</taxon>
        <taxon>Pseudomonadati</taxon>
        <taxon>Bacteroidota</taxon>
        <taxon>Flavobacteriia</taxon>
        <taxon>Flavobacteriales</taxon>
        <taxon>Flavobacteriaceae</taxon>
        <taxon>Galbibacter</taxon>
    </lineage>
</organism>
<evidence type="ECO:0000256" key="1">
    <source>
        <dbReference type="SAM" id="Coils"/>
    </source>
</evidence>
<evidence type="ECO:0000313" key="3">
    <source>
        <dbReference type="EMBL" id="EIJ37287.1"/>
    </source>
</evidence>
<dbReference type="EMBL" id="JH651380">
    <property type="protein sequence ID" value="EIJ37287.1"/>
    <property type="molecule type" value="Genomic_DNA"/>
</dbReference>
<dbReference type="eggNOG" id="ENOG5033DVC">
    <property type="taxonomic scope" value="Bacteria"/>
</dbReference>
<dbReference type="HOGENOM" id="CLU_1756404_0_0_10"/>
<accession>I3C0Z4</accession>
<dbReference type="Proteomes" id="UP000004690">
    <property type="component" value="Unassembled WGS sequence"/>
</dbReference>
<evidence type="ECO:0000313" key="4">
    <source>
        <dbReference type="Proteomes" id="UP000004690"/>
    </source>
</evidence>
<keyword evidence="4" id="KW-1185">Reference proteome</keyword>
<dbReference type="InterPro" id="IPR046617">
    <property type="entry name" value="DUF6730"/>
</dbReference>
<keyword evidence="1" id="KW-0175">Coiled coil</keyword>
<proteinExistence type="predicted"/>
<feature type="transmembrane region" description="Helical" evidence="2">
    <location>
        <begin position="82"/>
        <end position="104"/>
    </location>
</feature>
<dbReference type="AlphaFoldDB" id="I3C0Z4"/>
<keyword evidence="2" id="KW-0812">Transmembrane</keyword>
<keyword evidence="2" id="KW-1133">Transmembrane helix</keyword>
<dbReference type="OrthoDB" id="1449890at2"/>